<sequence>FFIVAFGLRASEGAAPPSKPVQKSNETYRITLQMLNAQDTLRLLMLSTHLVGKTPECLISRFLGTRSDRFRRTLETNSIRRGRQKFELNTTISIFVRNRRRPYLHALSEEDPLPRFWSEAQYLKHAEPRECFILEDVYYDGPRAPCVLWGYKKTRNCEMRFVENCGAGKPAYLQECTEIKEENDFCFKSCERHVGTTCSN</sequence>
<evidence type="ECO:0000313" key="1">
    <source>
        <dbReference type="EMBL" id="JAT93114.1"/>
    </source>
</evidence>
<name>A0A1E1X1J5_9ACAR</name>
<protein>
    <submittedName>
        <fullName evidence="1">Putative secreted protein 94</fullName>
    </submittedName>
</protein>
<dbReference type="InterPro" id="IPR012674">
    <property type="entry name" value="Calycin"/>
</dbReference>
<reference evidence="1" key="1">
    <citation type="journal article" date="2017" name="Front. Cell. Infect. Microbiol.">
        <title>The Distinct Transcriptional Response of the Midgut of Amblyomma sculptum and Amblyomma aureolatum Ticks to Rickettsia rickettsii Correlates to Their Differences in Susceptibility to Infection.</title>
        <authorList>
            <person name="Martins L.A."/>
            <person name="Galletti M.F.B.M."/>
            <person name="Ribeiro J.M."/>
            <person name="Fujita A."/>
            <person name="Costa F.B."/>
            <person name="Labruna M.B."/>
            <person name="Daffre S."/>
            <person name="Fogaca A.C."/>
        </authorList>
    </citation>
    <scope>NUCLEOTIDE SEQUENCE</scope>
</reference>
<accession>A0A1E1X1J5</accession>
<feature type="non-terminal residue" evidence="1">
    <location>
        <position position="1"/>
    </location>
</feature>
<dbReference type="EMBL" id="GFAC01006074">
    <property type="protein sequence ID" value="JAT93114.1"/>
    <property type="molecule type" value="mRNA"/>
</dbReference>
<proteinExistence type="evidence at transcript level"/>
<dbReference type="AlphaFoldDB" id="A0A1E1X1J5"/>
<dbReference type="Gene3D" id="2.40.128.20">
    <property type="match status" value="1"/>
</dbReference>
<organism evidence="1">
    <name type="scientific">Amblyomma aureolatum</name>
    <dbReference type="NCBI Taxonomy" id="187763"/>
    <lineage>
        <taxon>Eukaryota</taxon>
        <taxon>Metazoa</taxon>
        <taxon>Ecdysozoa</taxon>
        <taxon>Arthropoda</taxon>
        <taxon>Chelicerata</taxon>
        <taxon>Arachnida</taxon>
        <taxon>Acari</taxon>
        <taxon>Parasitiformes</taxon>
        <taxon>Ixodida</taxon>
        <taxon>Ixodoidea</taxon>
        <taxon>Ixodidae</taxon>
        <taxon>Amblyomminae</taxon>
        <taxon>Amblyomma</taxon>
    </lineage>
</organism>